<evidence type="ECO:0000256" key="5">
    <source>
        <dbReference type="ARBA" id="ARBA00022801"/>
    </source>
</evidence>
<feature type="domain" description="Tyrosine-protein phosphatase" evidence="12">
    <location>
        <begin position="12"/>
        <end position="153"/>
    </location>
</feature>
<evidence type="ECO:0000256" key="9">
    <source>
        <dbReference type="ARBA" id="ARBA00048336"/>
    </source>
</evidence>
<evidence type="ECO:0000256" key="4">
    <source>
        <dbReference type="ARBA" id="ARBA00022490"/>
    </source>
</evidence>
<comment type="catalytic activity">
    <reaction evidence="9">
        <text>O-phospho-L-threonyl-[protein] + H2O = L-threonyl-[protein] + phosphate</text>
        <dbReference type="Rhea" id="RHEA:47004"/>
        <dbReference type="Rhea" id="RHEA-COMP:11060"/>
        <dbReference type="Rhea" id="RHEA-COMP:11605"/>
        <dbReference type="ChEBI" id="CHEBI:15377"/>
        <dbReference type="ChEBI" id="CHEBI:30013"/>
        <dbReference type="ChEBI" id="CHEBI:43474"/>
        <dbReference type="ChEBI" id="CHEBI:61977"/>
        <dbReference type="EC" id="3.1.3.16"/>
    </reaction>
</comment>
<dbReference type="Pfam" id="PF00782">
    <property type="entry name" value="DSPc"/>
    <property type="match status" value="1"/>
</dbReference>
<keyword evidence="6" id="KW-0904">Protein phosphatase</keyword>
<keyword evidence="4" id="KW-0963">Cytoplasm</keyword>
<evidence type="ECO:0000256" key="10">
    <source>
        <dbReference type="ARBA" id="ARBA00051722"/>
    </source>
</evidence>
<evidence type="ECO:0000256" key="11">
    <source>
        <dbReference type="PIRSR" id="PIRSR000941-50"/>
    </source>
</evidence>
<name>A0A9W7XKK1_9FUNG</name>
<evidence type="ECO:0000256" key="7">
    <source>
        <dbReference type="ARBA" id="ARBA00023242"/>
    </source>
</evidence>
<evidence type="ECO:0000256" key="3">
    <source>
        <dbReference type="ARBA" id="ARBA00008601"/>
    </source>
</evidence>
<dbReference type="InterPro" id="IPR000340">
    <property type="entry name" value="Dual-sp_phosphatase_cat-dom"/>
</dbReference>
<evidence type="ECO:0000256" key="8">
    <source>
        <dbReference type="ARBA" id="ARBA00047761"/>
    </source>
</evidence>
<accession>A0A9W7XKK1</accession>
<comment type="similarity">
    <text evidence="3">Belongs to the protein-tyrosine phosphatase family. Non-receptor class dual specificity subfamily.</text>
</comment>
<dbReference type="PROSITE" id="PS50054">
    <property type="entry name" value="TYR_PHOSPHATASE_DUAL"/>
    <property type="match status" value="1"/>
</dbReference>
<dbReference type="PROSITE" id="PS50056">
    <property type="entry name" value="TYR_PHOSPHATASE_2"/>
    <property type="match status" value="1"/>
</dbReference>
<dbReference type="EMBL" id="JANBOH010000053">
    <property type="protein sequence ID" value="KAJ1646665.1"/>
    <property type="molecule type" value="Genomic_DNA"/>
</dbReference>
<feature type="domain" description="Tyrosine specific protein phosphatases" evidence="13">
    <location>
        <begin position="73"/>
        <end position="134"/>
    </location>
</feature>
<dbReference type="GO" id="GO:0008138">
    <property type="term" value="F:protein tyrosine/serine/threonine phosphatase activity"/>
    <property type="evidence" value="ECO:0007669"/>
    <property type="project" value="InterPro"/>
</dbReference>
<dbReference type="FunFam" id="3.90.190.10:FF:000056">
    <property type="entry name" value="Dual specificity phosphatase 12"/>
    <property type="match status" value="1"/>
</dbReference>
<gene>
    <name evidence="14" type="primary">YVH1</name>
    <name evidence="14" type="ORF">LPJ64_001891</name>
</gene>
<dbReference type="PIRSF" id="PIRSF000941">
    <property type="entry name" value="DUSP12"/>
    <property type="match status" value="1"/>
</dbReference>
<comment type="catalytic activity">
    <reaction evidence="10">
        <text>O-phospho-L-tyrosyl-[protein] + H2O = L-tyrosyl-[protein] + phosphate</text>
        <dbReference type="Rhea" id="RHEA:10684"/>
        <dbReference type="Rhea" id="RHEA-COMP:10136"/>
        <dbReference type="Rhea" id="RHEA-COMP:20101"/>
        <dbReference type="ChEBI" id="CHEBI:15377"/>
        <dbReference type="ChEBI" id="CHEBI:43474"/>
        <dbReference type="ChEBI" id="CHEBI:46858"/>
        <dbReference type="ChEBI" id="CHEBI:61978"/>
        <dbReference type="EC" id="3.1.3.48"/>
    </reaction>
</comment>
<keyword evidence="15" id="KW-1185">Reference proteome</keyword>
<evidence type="ECO:0000256" key="1">
    <source>
        <dbReference type="ARBA" id="ARBA00004123"/>
    </source>
</evidence>
<dbReference type="SUPFAM" id="SSF52799">
    <property type="entry name" value="(Phosphotyrosine protein) phosphatases II"/>
    <property type="match status" value="1"/>
</dbReference>
<dbReference type="InterPro" id="IPR020422">
    <property type="entry name" value="TYR_PHOSPHATASE_DUAL_dom"/>
</dbReference>
<feature type="active site" description="Phosphocysteine intermediate" evidence="11">
    <location>
        <position position="97"/>
    </location>
</feature>
<dbReference type="InterPro" id="IPR016278">
    <property type="entry name" value="DUSP12"/>
</dbReference>
<dbReference type="InterPro" id="IPR029021">
    <property type="entry name" value="Prot-tyrosine_phosphatase-like"/>
</dbReference>
<dbReference type="GO" id="GO:0005737">
    <property type="term" value="C:cytoplasm"/>
    <property type="evidence" value="ECO:0007669"/>
    <property type="project" value="UniProtKB-SubCell"/>
</dbReference>
<dbReference type="AlphaFoldDB" id="A0A9W7XKK1"/>
<evidence type="ECO:0000256" key="2">
    <source>
        <dbReference type="ARBA" id="ARBA00004496"/>
    </source>
</evidence>
<evidence type="ECO:0000313" key="15">
    <source>
        <dbReference type="Proteomes" id="UP001145021"/>
    </source>
</evidence>
<keyword evidence="5" id="KW-0378">Hydrolase</keyword>
<dbReference type="CDD" id="cd14498">
    <property type="entry name" value="DSP"/>
    <property type="match status" value="1"/>
</dbReference>
<keyword evidence="7" id="KW-0539">Nucleus</keyword>
<dbReference type="GO" id="GO:0004722">
    <property type="term" value="F:protein serine/threonine phosphatase activity"/>
    <property type="evidence" value="ECO:0007669"/>
    <property type="project" value="UniProtKB-EC"/>
</dbReference>
<comment type="caution">
    <text evidence="14">The sequence shown here is derived from an EMBL/GenBank/DDBJ whole genome shotgun (WGS) entry which is preliminary data.</text>
</comment>
<comment type="catalytic activity">
    <reaction evidence="8">
        <text>O-phospho-L-seryl-[protein] + H2O = L-seryl-[protein] + phosphate</text>
        <dbReference type="Rhea" id="RHEA:20629"/>
        <dbReference type="Rhea" id="RHEA-COMP:9863"/>
        <dbReference type="Rhea" id="RHEA-COMP:11604"/>
        <dbReference type="ChEBI" id="CHEBI:15377"/>
        <dbReference type="ChEBI" id="CHEBI:29999"/>
        <dbReference type="ChEBI" id="CHEBI:43474"/>
        <dbReference type="ChEBI" id="CHEBI:83421"/>
        <dbReference type="EC" id="3.1.3.16"/>
    </reaction>
</comment>
<reference evidence="14" key="1">
    <citation type="submission" date="2022-07" db="EMBL/GenBank/DDBJ databases">
        <title>Phylogenomic reconstructions and comparative analyses of Kickxellomycotina fungi.</title>
        <authorList>
            <person name="Reynolds N.K."/>
            <person name="Stajich J.E."/>
            <person name="Barry K."/>
            <person name="Grigoriev I.V."/>
            <person name="Crous P."/>
            <person name="Smith M.E."/>
        </authorList>
    </citation>
    <scope>NUCLEOTIDE SEQUENCE</scope>
    <source>
        <strain evidence="14">NBRC 105413</strain>
    </source>
</reference>
<dbReference type="Gene3D" id="3.90.190.10">
    <property type="entry name" value="Protein tyrosine phosphatase superfamily"/>
    <property type="match status" value="1"/>
</dbReference>
<comment type="subcellular location">
    <subcellularLocation>
        <location evidence="2">Cytoplasm</location>
    </subcellularLocation>
    <subcellularLocation>
        <location evidence="1">Nucleus</location>
    </subcellularLocation>
</comment>
<dbReference type="Proteomes" id="UP001145021">
    <property type="component" value="Unassembled WGS sequence"/>
</dbReference>
<dbReference type="GO" id="GO:0005634">
    <property type="term" value="C:nucleus"/>
    <property type="evidence" value="ECO:0007669"/>
    <property type="project" value="UniProtKB-SubCell"/>
</dbReference>
<dbReference type="GO" id="GO:0004725">
    <property type="term" value="F:protein tyrosine phosphatase activity"/>
    <property type="evidence" value="ECO:0007669"/>
    <property type="project" value="UniProtKB-EC"/>
</dbReference>
<evidence type="ECO:0000259" key="12">
    <source>
        <dbReference type="PROSITE" id="PS50054"/>
    </source>
</evidence>
<dbReference type="PROSITE" id="PS00383">
    <property type="entry name" value="TYR_PHOSPHATASE_1"/>
    <property type="match status" value="1"/>
</dbReference>
<evidence type="ECO:0000259" key="13">
    <source>
        <dbReference type="PROSITE" id="PS50056"/>
    </source>
</evidence>
<proteinExistence type="inferred from homology"/>
<organism evidence="14 15">
    <name type="scientific">Coemansia asiatica</name>
    <dbReference type="NCBI Taxonomy" id="1052880"/>
    <lineage>
        <taxon>Eukaryota</taxon>
        <taxon>Fungi</taxon>
        <taxon>Fungi incertae sedis</taxon>
        <taxon>Zoopagomycota</taxon>
        <taxon>Kickxellomycotina</taxon>
        <taxon>Kickxellomycetes</taxon>
        <taxon>Kickxellales</taxon>
        <taxon>Kickxellaceae</taxon>
        <taxon>Coemansia</taxon>
    </lineage>
</organism>
<evidence type="ECO:0000256" key="6">
    <source>
        <dbReference type="ARBA" id="ARBA00022912"/>
    </source>
</evidence>
<dbReference type="PANTHER" id="PTHR45848:SF4">
    <property type="entry name" value="DUAL SPECIFICITY PROTEIN PHOSPHATASE 12"/>
    <property type="match status" value="1"/>
</dbReference>
<dbReference type="SMART" id="SM00195">
    <property type="entry name" value="DSPc"/>
    <property type="match status" value="1"/>
</dbReference>
<dbReference type="InterPro" id="IPR016130">
    <property type="entry name" value="Tyr_Pase_AS"/>
</dbReference>
<dbReference type="InterPro" id="IPR000387">
    <property type="entry name" value="Tyr_Pase_dom"/>
</dbReference>
<protein>
    <submittedName>
        <fullName evidence="14">Tyrosine protein phosphatase yvh1</fullName>
    </submittedName>
</protein>
<sequence length="314" mass="35313">MAESQGFVIQNTMDEIIDGLYVGSSMAETDKEKLKSCSITHILTVASHYPPTHPEDFIYKSISIDDLPEENIIQYFPECNAFISDVLSVGGRILIHCMAGQSRSAAVTVAFIMQRDKLSLEDALQMVKEKRPQIYPNSGFLDQLELYYDLGYQVSANKPLYRRFLISHSAEHFKEYGSIEQVAAGADPSVHKGLPVQRLVRCKKCRRALVTETNILDHQAGAGQIAFSYKKRNSNGMDTPHAFPQNRACSSLFVEPMEWMDGVNEGLLENKIICPKCLAKLGAYNWAGAQCSCGKWITPSFQIHRNRVDEVRQR</sequence>
<evidence type="ECO:0000313" key="14">
    <source>
        <dbReference type="EMBL" id="KAJ1646665.1"/>
    </source>
</evidence>
<dbReference type="PANTHER" id="PTHR45848">
    <property type="entry name" value="DUAL SPECIFICITY PROTEIN PHOSPHATASE 12 FAMILY MEMBER"/>
    <property type="match status" value="1"/>
</dbReference>